<sequence length="284" mass="30014">MSDARQGTRALWIGGPPGAGKTTVARLLARRHGLRWYSADAHTWSHRDRAIAAGRPAAVRWEALPRAERWTAPPDELLAMSLHHERGPMIAADVRALPATPPPLVEGTPVTPSVAGVGPHAIWLLPTAQVQRERLAERGLEPGPLALYAHLVRVIEEQVERYGGAVLRVDGRRSPQETAAEVAAHFGGDALSAGAASADERGALLRYANAALAGQYRAFAARPWAPGDATATVLPFACECGRQECTADVPLAVRDLGADPVLAPGHGGPVRQATAGEAGGFRRL</sequence>
<gene>
    <name evidence="2" type="ORF">SYYSPA8_26205</name>
</gene>
<protein>
    <submittedName>
        <fullName evidence="2">AAA family ATPase</fullName>
    </submittedName>
</protein>
<evidence type="ECO:0000313" key="3">
    <source>
        <dbReference type="Proteomes" id="UP001291653"/>
    </source>
</evidence>
<proteinExistence type="predicted"/>
<keyword evidence="3" id="KW-1185">Reference proteome</keyword>
<dbReference type="Gene3D" id="3.40.50.300">
    <property type="entry name" value="P-loop containing nucleotide triphosphate hydrolases"/>
    <property type="match status" value="1"/>
</dbReference>
<accession>A0ABQ5P5K1</accession>
<name>A0ABQ5P5K1_9ACTN</name>
<organism evidence="2 3">
    <name type="scientific">Streptomyces yaizuensis</name>
    <dbReference type="NCBI Taxonomy" id="2989713"/>
    <lineage>
        <taxon>Bacteria</taxon>
        <taxon>Bacillati</taxon>
        <taxon>Actinomycetota</taxon>
        <taxon>Actinomycetes</taxon>
        <taxon>Kitasatosporales</taxon>
        <taxon>Streptomycetaceae</taxon>
        <taxon>Streptomyces</taxon>
    </lineage>
</organism>
<dbReference type="SUPFAM" id="SSF52540">
    <property type="entry name" value="P-loop containing nucleoside triphosphate hydrolases"/>
    <property type="match status" value="1"/>
</dbReference>
<dbReference type="EMBL" id="BSBI01000012">
    <property type="protein sequence ID" value="GLF97860.1"/>
    <property type="molecule type" value="Genomic_DNA"/>
</dbReference>
<dbReference type="InterPro" id="IPR027417">
    <property type="entry name" value="P-loop_NTPase"/>
</dbReference>
<comment type="caution">
    <text evidence="2">The sequence shown here is derived from an EMBL/GenBank/DDBJ whole genome shotgun (WGS) entry which is preliminary data.</text>
</comment>
<dbReference type="RefSeq" id="WP_323449844.1">
    <property type="nucleotide sequence ID" value="NZ_BSBI01000012.1"/>
</dbReference>
<reference evidence="2 3" key="1">
    <citation type="submission" date="2022-10" db="EMBL/GenBank/DDBJ databases">
        <title>Draft genome sequence of Streptomyces sp. YSPA8.</title>
        <authorList>
            <person name="Moriuchi R."/>
            <person name="Dohra H."/>
            <person name="Yamamura H."/>
            <person name="Kodani S."/>
        </authorList>
    </citation>
    <scope>NUCLEOTIDE SEQUENCE [LARGE SCALE GENOMIC DNA]</scope>
    <source>
        <strain evidence="2 3">YSPA8</strain>
    </source>
</reference>
<evidence type="ECO:0000256" key="1">
    <source>
        <dbReference type="SAM" id="MobiDB-lite"/>
    </source>
</evidence>
<evidence type="ECO:0000313" key="2">
    <source>
        <dbReference type="EMBL" id="GLF97860.1"/>
    </source>
</evidence>
<dbReference type="Proteomes" id="UP001291653">
    <property type="component" value="Unassembled WGS sequence"/>
</dbReference>
<feature type="region of interest" description="Disordered" evidence="1">
    <location>
        <begin position="263"/>
        <end position="284"/>
    </location>
</feature>